<dbReference type="PANTHER" id="PTHR42956">
    <property type="entry name" value="NITROGENASE IRON-MOLYBDENUM COFACTOR BIOSYNTHESIS PROTEIN NIFE"/>
    <property type="match status" value="1"/>
</dbReference>
<dbReference type="SUPFAM" id="SSF53807">
    <property type="entry name" value="Helical backbone' metal receptor"/>
    <property type="match status" value="1"/>
</dbReference>
<dbReference type="KEGG" id="mew:MSWAN_0024"/>
<feature type="domain" description="Nitrogenase/oxidoreductase component 1" evidence="3">
    <location>
        <begin position="7"/>
        <end position="395"/>
    </location>
</feature>
<evidence type="ECO:0000313" key="4">
    <source>
        <dbReference type="EMBL" id="AEG17072.1"/>
    </source>
</evidence>
<keyword evidence="1 2" id="KW-0535">Nitrogen fixation</keyword>
<protein>
    <submittedName>
        <fullName evidence="4">Nitrogenase</fullName>
        <ecNumber evidence="4">1.18.6.1</ecNumber>
    </submittedName>
</protein>
<dbReference type="InterPro" id="IPR000510">
    <property type="entry name" value="Nase/OxRdtase_comp1"/>
</dbReference>
<dbReference type="CDD" id="cd00316">
    <property type="entry name" value="Oxidoreductase_nitrogenase"/>
    <property type="match status" value="1"/>
</dbReference>
<dbReference type="STRING" id="868131.MSWAN_0024"/>
<dbReference type="GeneID" id="10667500"/>
<dbReference type="Proteomes" id="UP000009231">
    <property type="component" value="Chromosome"/>
</dbReference>
<evidence type="ECO:0000256" key="1">
    <source>
        <dbReference type="ARBA" id="ARBA00023231"/>
    </source>
</evidence>
<reference evidence="4 5" key="1">
    <citation type="journal article" date="2014" name="Int. J. Syst. Evol. Microbiol.">
        <title>Methanobacterium paludis sp. nov. and a novel strain of Methanobacterium lacus isolated from northern peatlands.</title>
        <authorList>
            <person name="Cadillo-Quiroz H."/>
            <person name="Brauer S.L."/>
            <person name="Goodson N."/>
            <person name="Yavitt J.B."/>
            <person name="Zinder S.H."/>
        </authorList>
    </citation>
    <scope>NUCLEOTIDE SEQUENCE [LARGE SCALE GENOMIC DNA]</scope>
    <source>
        <strain evidence="5">DSM 25820 / JCM 18151 / SWAN1</strain>
    </source>
</reference>
<dbReference type="GO" id="GO:0016163">
    <property type="term" value="F:nitrogenase activity"/>
    <property type="evidence" value="ECO:0007669"/>
    <property type="project" value="UniProtKB-EC"/>
</dbReference>
<sequence>MESQKTCKLFGAIRAILGIKGALPLIHGPIGCAYHIRYILSARSARQVRVLSTEMDQNDVVFGAEEKLESKILAVDEKYSPELIAVLTSCASSIIGEDMEGVIKRVKNHINAEIMWISAGGFEGNQTDGYEESLSALINLMHEPRIKKDHVKNSINLVAQFRGGPDLKNLKKYFKKLKININCVLTSGATLQEVKNAGAADLNVSMCEASGIVPCEIMQKKFGIPFLSETVPIGVSATSNYFQTICEFLDMEYTLQEDEENAKLSIKKYLRYTDGKKAVIISGSTRAIAFTEFLQELSVEPVLICLDFEGRDTLKKLAEITSKKNINPVILKEPEYYEILDYTEKLNPDIILGGLGEIGISKKFDIPLVDVMHSQEITMGFEGALKLAEVIKEALNC</sequence>
<dbReference type="RefSeq" id="WP_013824574.1">
    <property type="nucleotide sequence ID" value="NC_015574.1"/>
</dbReference>
<dbReference type="eggNOG" id="arCOG00591">
    <property type="taxonomic scope" value="Archaea"/>
</dbReference>
<dbReference type="AlphaFoldDB" id="F6D7D0"/>
<name>F6D7D0_METPW</name>
<dbReference type="OrthoDB" id="61861at2157"/>
<proteinExistence type="inferred from homology"/>
<dbReference type="EMBL" id="CP002772">
    <property type="protein sequence ID" value="AEG17072.1"/>
    <property type="molecule type" value="Genomic_DNA"/>
</dbReference>
<dbReference type="PANTHER" id="PTHR42956:SF1">
    <property type="entry name" value="NITROGENASE IRON-MOLYBDENUM COFACTOR BIOSYNTHESIS PROTEIN NIFE"/>
    <property type="match status" value="1"/>
</dbReference>
<comment type="similarity">
    <text evidence="2">Belongs to the NifD/NifK/NifE/NifN family.</text>
</comment>
<gene>
    <name evidence="4" type="ordered locus">MSWAN_0024</name>
</gene>
<dbReference type="PROSITE" id="PS00699">
    <property type="entry name" value="NITROGENASE_1_1"/>
    <property type="match status" value="1"/>
</dbReference>
<accession>F6D7D0</accession>
<keyword evidence="5" id="KW-1185">Reference proteome</keyword>
<dbReference type="Gene3D" id="3.40.50.12380">
    <property type="entry name" value="Nitrogenase MoFe cofactor biosynthesis protein NifE, C-terminal"/>
    <property type="match status" value="1"/>
</dbReference>
<dbReference type="Pfam" id="PF00148">
    <property type="entry name" value="Oxidored_nitro"/>
    <property type="match status" value="1"/>
</dbReference>
<evidence type="ECO:0000313" key="5">
    <source>
        <dbReference type="Proteomes" id="UP000009231"/>
    </source>
</evidence>
<keyword evidence="4" id="KW-0560">Oxidoreductase</keyword>
<dbReference type="EC" id="1.18.6.1" evidence="4"/>
<dbReference type="InterPro" id="IPR049939">
    <property type="entry name" value="NifE-like"/>
</dbReference>
<evidence type="ECO:0000256" key="2">
    <source>
        <dbReference type="RuleBase" id="RU004021"/>
    </source>
</evidence>
<evidence type="ECO:0000259" key="3">
    <source>
        <dbReference type="Pfam" id="PF00148"/>
    </source>
</evidence>
<organism evidence="4 5">
    <name type="scientific">Methanobacterium paludis (strain DSM 25820 / JCM 18151 / SWAN1)</name>
    <dbReference type="NCBI Taxonomy" id="868131"/>
    <lineage>
        <taxon>Archaea</taxon>
        <taxon>Methanobacteriati</taxon>
        <taxon>Methanobacteriota</taxon>
        <taxon>Methanomada group</taxon>
        <taxon>Methanobacteria</taxon>
        <taxon>Methanobacteriales</taxon>
        <taxon>Methanobacteriaceae</taxon>
        <taxon>Methanobacterium</taxon>
    </lineage>
</organism>
<dbReference type="Gene3D" id="3.40.50.1980">
    <property type="entry name" value="Nitrogenase molybdenum iron protein domain"/>
    <property type="match status" value="1"/>
</dbReference>
<dbReference type="InterPro" id="IPR000318">
    <property type="entry name" value="Nase_comp1_CS"/>
</dbReference>
<dbReference type="HOGENOM" id="CLU_025876_4_1_2"/>